<dbReference type="EMBL" id="CP144694">
    <property type="protein sequence ID" value="WVZ02015.1"/>
    <property type="molecule type" value="Genomic_DNA"/>
</dbReference>
<dbReference type="AlphaFoldDB" id="A0AAQ3N3S3"/>
<dbReference type="Proteomes" id="UP001374535">
    <property type="component" value="Chromosome 7"/>
</dbReference>
<keyword evidence="2" id="KW-1185">Reference proteome</keyword>
<organism evidence="1 2">
    <name type="scientific">Vigna mungo</name>
    <name type="common">Black gram</name>
    <name type="synonym">Phaseolus mungo</name>
    <dbReference type="NCBI Taxonomy" id="3915"/>
    <lineage>
        <taxon>Eukaryota</taxon>
        <taxon>Viridiplantae</taxon>
        <taxon>Streptophyta</taxon>
        <taxon>Embryophyta</taxon>
        <taxon>Tracheophyta</taxon>
        <taxon>Spermatophyta</taxon>
        <taxon>Magnoliopsida</taxon>
        <taxon>eudicotyledons</taxon>
        <taxon>Gunneridae</taxon>
        <taxon>Pentapetalae</taxon>
        <taxon>rosids</taxon>
        <taxon>fabids</taxon>
        <taxon>Fabales</taxon>
        <taxon>Fabaceae</taxon>
        <taxon>Papilionoideae</taxon>
        <taxon>50 kb inversion clade</taxon>
        <taxon>NPAAA clade</taxon>
        <taxon>indigoferoid/millettioid clade</taxon>
        <taxon>Phaseoleae</taxon>
        <taxon>Vigna</taxon>
    </lineage>
</organism>
<evidence type="ECO:0000313" key="1">
    <source>
        <dbReference type="EMBL" id="WVZ02015.1"/>
    </source>
</evidence>
<gene>
    <name evidence="1" type="ORF">V8G54_022821</name>
</gene>
<name>A0AAQ3N3S3_VIGMU</name>
<reference evidence="1 2" key="1">
    <citation type="journal article" date="2023" name="Life. Sci Alliance">
        <title>Evolutionary insights into 3D genome organization and epigenetic landscape of Vigna mungo.</title>
        <authorList>
            <person name="Junaid A."/>
            <person name="Singh B."/>
            <person name="Bhatia S."/>
        </authorList>
    </citation>
    <scope>NUCLEOTIDE SEQUENCE [LARGE SCALE GENOMIC DNA]</scope>
    <source>
        <strain evidence="1">Urdbean</strain>
    </source>
</reference>
<proteinExistence type="predicted"/>
<protein>
    <submittedName>
        <fullName evidence="1">Uncharacterized protein</fullName>
    </submittedName>
</protein>
<accession>A0AAQ3N3S3</accession>
<sequence length="115" mass="12911">MDVMACKRMADVDSKENMDSIRVHRSEIASYKSNVLNIFSGDFLHFATISGNPNSETAPSLVISAKQDSEILFSGFEEKTWSARILSPWKRVPTATLTAFNHFLIFNSRTSQSSF</sequence>
<evidence type="ECO:0000313" key="2">
    <source>
        <dbReference type="Proteomes" id="UP001374535"/>
    </source>
</evidence>